<reference evidence="1" key="1">
    <citation type="submission" date="2018-05" db="EMBL/GenBank/DDBJ databases">
        <title>Draft genome of Mucuna pruriens seed.</title>
        <authorList>
            <person name="Nnadi N.E."/>
            <person name="Vos R."/>
            <person name="Hasami M.H."/>
            <person name="Devisetty U.K."/>
            <person name="Aguiy J.C."/>
        </authorList>
    </citation>
    <scope>NUCLEOTIDE SEQUENCE [LARGE SCALE GENOMIC DNA]</scope>
    <source>
        <strain evidence="1">JCA_2017</strain>
    </source>
</reference>
<dbReference type="AlphaFoldDB" id="A0A371GWV6"/>
<accession>A0A371GWV6</accession>
<proteinExistence type="predicted"/>
<feature type="non-terminal residue" evidence="1">
    <location>
        <position position="1"/>
    </location>
</feature>
<dbReference type="Proteomes" id="UP000257109">
    <property type="component" value="Unassembled WGS sequence"/>
</dbReference>
<dbReference type="EMBL" id="QJKJ01004223">
    <property type="protein sequence ID" value="RDX95034.1"/>
    <property type="molecule type" value="Genomic_DNA"/>
</dbReference>
<evidence type="ECO:0000313" key="1">
    <source>
        <dbReference type="EMBL" id="RDX95034.1"/>
    </source>
</evidence>
<organism evidence="1 2">
    <name type="scientific">Mucuna pruriens</name>
    <name type="common">Velvet bean</name>
    <name type="synonym">Dolichos pruriens</name>
    <dbReference type="NCBI Taxonomy" id="157652"/>
    <lineage>
        <taxon>Eukaryota</taxon>
        <taxon>Viridiplantae</taxon>
        <taxon>Streptophyta</taxon>
        <taxon>Embryophyta</taxon>
        <taxon>Tracheophyta</taxon>
        <taxon>Spermatophyta</taxon>
        <taxon>Magnoliopsida</taxon>
        <taxon>eudicotyledons</taxon>
        <taxon>Gunneridae</taxon>
        <taxon>Pentapetalae</taxon>
        <taxon>rosids</taxon>
        <taxon>fabids</taxon>
        <taxon>Fabales</taxon>
        <taxon>Fabaceae</taxon>
        <taxon>Papilionoideae</taxon>
        <taxon>50 kb inversion clade</taxon>
        <taxon>NPAAA clade</taxon>
        <taxon>indigoferoid/millettioid clade</taxon>
        <taxon>Phaseoleae</taxon>
        <taxon>Mucuna</taxon>
    </lineage>
</organism>
<protein>
    <submittedName>
        <fullName evidence="1">Uncharacterized protein</fullName>
    </submittedName>
</protein>
<evidence type="ECO:0000313" key="2">
    <source>
        <dbReference type="Proteomes" id="UP000257109"/>
    </source>
</evidence>
<sequence length="170" mass="19828">MAEMGSYYDFILLGELSHSLSETKVGWVQKSDKGDCLAYKSLWNSGENVNIIYIYTHTWYKTWCNNRLPPPIKKMPRRPKKRRKLELTELRRDEMHLRKVSLPKKCSRCHKYEHNKSICKESPIHTIVPTQLTKSTQDIASAIQITTSINPLYQFNLLTLVKSLPPPKLL</sequence>
<keyword evidence="2" id="KW-1185">Reference proteome</keyword>
<comment type="caution">
    <text evidence="1">The sequence shown here is derived from an EMBL/GenBank/DDBJ whole genome shotgun (WGS) entry which is preliminary data.</text>
</comment>
<gene>
    <name evidence="1" type="ORF">CR513_22492</name>
</gene>
<name>A0A371GWV6_MUCPR</name>